<dbReference type="InterPro" id="IPR012338">
    <property type="entry name" value="Beta-lactam/transpept-like"/>
</dbReference>
<sequence length="68" mass="7508">MGIDPFCVQSVSKAFNYAIVASDLGADFVHSLWVMNHLVDYSTKYVWTVMANRTTLSSTPAPLLLLPC</sequence>
<dbReference type="Gene3D" id="3.40.710.10">
    <property type="entry name" value="DD-peptidase/beta-lactamase superfamily"/>
    <property type="match status" value="1"/>
</dbReference>
<accession>A0A915EGR1</accession>
<dbReference type="AlphaFoldDB" id="A0A915EGR1"/>
<keyword evidence="1" id="KW-1185">Reference proteome</keyword>
<name>A0A915EGR1_9BILA</name>
<organism evidence="1 2">
    <name type="scientific">Ditylenchus dipsaci</name>
    <dbReference type="NCBI Taxonomy" id="166011"/>
    <lineage>
        <taxon>Eukaryota</taxon>
        <taxon>Metazoa</taxon>
        <taxon>Ecdysozoa</taxon>
        <taxon>Nematoda</taxon>
        <taxon>Chromadorea</taxon>
        <taxon>Rhabditida</taxon>
        <taxon>Tylenchina</taxon>
        <taxon>Tylenchomorpha</taxon>
        <taxon>Sphaerularioidea</taxon>
        <taxon>Anguinidae</taxon>
        <taxon>Anguininae</taxon>
        <taxon>Ditylenchus</taxon>
    </lineage>
</organism>
<protein>
    <submittedName>
        <fullName evidence="2">Glutaminase</fullName>
    </submittedName>
</protein>
<evidence type="ECO:0000313" key="2">
    <source>
        <dbReference type="WBParaSite" id="jg6508"/>
    </source>
</evidence>
<proteinExistence type="predicted"/>
<dbReference type="Proteomes" id="UP000887574">
    <property type="component" value="Unplaced"/>
</dbReference>
<dbReference type="WBParaSite" id="jg6508">
    <property type="protein sequence ID" value="jg6508"/>
    <property type="gene ID" value="jg6508"/>
</dbReference>
<reference evidence="2" key="1">
    <citation type="submission" date="2022-11" db="UniProtKB">
        <authorList>
            <consortium name="WormBaseParasite"/>
        </authorList>
    </citation>
    <scope>IDENTIFICATION</scope>
</reference>
<evidence type="ECO:0000313" key="1">
    <source>
        <dbReference type="Proteomes" id="UP000887574"/>
    </source>
</evidence>